<evidence type="ECO:0000256" key="4">
    <source>
        <dbReference type="ARBA" id="ARBA00022729"/>
    </source>
</evidence>
<evidence type="ECO:0000313" key="11">
    <source>
        <dbReference type="Proteomes" id="UP001190640"/>
    </source>
</evidence>
<feature type="chain" id="PRO_5041515125" description="Pentraxin family member" evidence="9">
    <location>
        <begin position="29"/>
        <end position="233"/>
    </location>
</feature>
<dbReference type="InterPro" id="IPR051005">
    <property type="entry name" value="Pentraxin_domain"/>
</dbReference>
<evidence type="ECO:0000313" key="12">
    <source>
        <dbReference type="RefSeq" id="XP_054849667.1"/>
    </source>
</evidence>
<dbReference type="GO" id="GO:0001849">
    <property type="term" value="F:complement component C1q complex binding"/>
    <property type="evidence" value="ECO:0007669"/>
    <property type="project" value="TreeGrafter"/>
</dbReference>
<dbReference type="PANTHER" id="PTHR45869">
    <property type="entry name" value="C-REACTIVE PROTEIN-RELATED"/>
    <property type="match status" value="1"/>
</dbReference>
<dbReference type="InterPro" id="IPR001759">
    <property type="entry name" value="PTX_dom"/>
</dbReference>
<comment type="similarity">
    <text evidence="7 9">Belongs to the pentraxin family.</text>
</comment>
<keyword evidence="3 9" id="KW-0479">Metal-binding</keyword>
<keyword evidence="2" id="KW-0964">Secreted</keyword>
<name>A0AA97K4E2_EUBMA</name>
<dbReference type="AlphaFoldDB" id="A0AA97K4E2"/>
<evidence type="ECO:0000256" key="8">
    <source>
        <dbReference type="PROSITE-ProRule" id="PRU01172"/>
    </source>
</evidence>
<dbReference type="PANTHER" id="PTHR45869:SF7">
    <property type="entry name" value="C-REACTIVE PROTEIN"/>
    <property type="match status" value="1"/>
</dbReference>
<evidence type="ECO:0000256" key="1">
    <source>
        <dbReference type="ARBA" id="ARBA00004613"/>
    </source>
</evidence>
<dbReference type="FunFam" id="2.60.120.200:FF:000070">
    <property type="entry name" value="Serum amyloid P-component"/>
    <property type="match status" value="1"/>
</dbReference>
<dbReference type="GO" id="GO:0045087">
    <property type="term" value="P:innate immune response"/>
    <property type="evidence" value="ECO:0007669"/>
    <property type="project" value="TreeGrafter"/>
</dbReference>
<dbReference type="PRINTS" id="PR00895">
    <property type="entry name" value="PENTAXIN"/>
</dbReference>
<comment type="cofactor">
    <cofactor evidence="9">
        <name>Ca(2+)</name>
        <dbReference type="ChEBI" id="CHEBI:29108"/>
    </cofactor>
    <text evidence="9">Binds 2 calcium ions per subunit.</text>
</comment>
<dbReference type="RefSeq" id="XP_054849667.1">
    <property type="nucleotide sequence ID" value="XM_054993692.1"/>
</dbReference>
<dbReference type="Proteomes" id="UP001190640">
    <property type="component" value="Chromosome 1"/>
</dbReference>
<evidence type="ECO:0000256" key="6">
    <source>
        <dbReference type="ARBA" id="ARBA00023157"/>
    </source>
</evidence>
<evidence type="ECO:0000256" key="5">
    <source>
        <dbReference type="ARBA" id="ARBA00022837"/>
    </source>
</evidence>
<proteinExistence type="inferred from homology"/>
<dbReference type="InterPro" id="IPR013320">
    <property type="entry name" value="ConA-like_dom_sf"/>
</dbReference>
<protein>
    <recommendedName>
        <fullName evidence="9">Pentraxin family member</fullName>
    </recommendedName>
</protein>
<accession>A0AA97K4E2</accession>
<reference evidence="12" key="1">
    <citation type="submission" date="2025-08" db="UniProtKB">
        <authorList>
            <consortium name="RefSeq"/>
        </authorList>
    </citation>
    <scope>IDENTIFICATION</scope>
    <source>
        <tissue evidence="12">Blood</tissue>
    </source>
</reference>
<sequence length="233" mass="26333">MALCFPGGNMDQAGLWLLVFLGVSGALAQTCLDEKVFVFPKPSENAYVLLKPHLVQPLQQFTVCLKFYTDLTRSFSLFSCASKNHSNDILLFKDSPTKYHLYVGGQYLSYYVPGNTNRGSHWENICMTWNSTTGVIQLWVDGLALPRKGLAKGYTISTHIVMILGQGQDSYGDSFEEQQSFVGEMAEVYMWDTVLPPEQLRRIRRETVPTPLVDWTALNFEIKGYILLEPTLD</sequence>
<dbReference type="CDD" id="cd00152">
    <property type="entry name" value="PTX"/>
    <property type="match status" value="1"/>
</dbReference>
<keyword evidence="4 9" id="KW-0732">Signal</keyword>
<evidence type="ECO:0000256" key="3">
    <source>
        <dbReference type="ARBA" id="ARBA00022723"/>
    </source>
</evidence>
<dbReference type="GeneID" id="129339086"/>
<dbReference type="KEGG" id="emc:129339086"/>
<gene>
    <name evidence="12" type="primary">LOC129339086</name>
</gene>
<dbReference type="SUPFAM" id="SSF49899">
    <property type="entry name" value="Concanavalin A-like lectins/glucanases"/>
    <property type="match status" value="1"/>
</dbReference>
<organism evidence="11 12">
    <name type="scientific">Eublepharis macularius</name>
    <name type="common">Leopard gecko</name>
    <name type="synonym">Cyrtodactylus macularius</name>
    <dbReference type="NCBI Taxonomy" id="481883"/>
    <lineage>
        <taxon>Eukaryota</taxon>
        <taxon>Metazoa</taxon>
        <taxon>Chordata</taxon>
        <taxon>Craniata</taxon>
        <taxon>Vertebrata</taxon>
        <taxon>Euteleostomi</taxon>
        <taxon>Lepidosauria</taxon>
        <taxon>Squamata</taxon>
        <taxon>Bifurcata</taxon>
        <taxon>Gekkota</taxon>
        <taxon>Eublepharidae</taxon>
        <taxon>Eublepharinae</taxon>
        <taxon>Eublepharis</taxon>
    </lineage>
</organism>
<dbReference type="SMART" id="SM00159">
    <property type="entry name" value="PTX"/>
    <property type="match status" value="1"/>
</dbReference>
<dbReference type="Gene3D" id="2.60.120.200">
    <property type="match status" value="1"/>
</dbReference>
<dbReference type="Pfam" id="PF00354">
    <property type="entry name" value="Pentaxin"/>
    <property type="match status" value="1"/>
</dbReference>
<feature type="signal peptide" evidence="9">
    <location>
        <begin position="1"/>
        <end position="28"/>
    </location>
</feature>
<comment type="subunit">
    <text evidence="9">Homopentamer. Pentaxin (or pentraxin) have a discoid arrangement of 5 non-covalently bound subunits.</text>
</comment>
<evidence type="ECO:0000256" key="2">
    <source>
        <dbReference type="ARBA" id="ARBA00022525"/>
    </source>
</evidence>
<evidence type="ECO:0000256" key="9">
    <source>
        <dbReference type="RuleBase" id="RU362112"/>
    </source>
</evidence>
<evidence type="ECO:0000259" key="10">
    <source>
        <dbReference type="PROSITE" id="PS51828"/>
    </source>
</evidence>
<feature type="domain" description="Pentraxin (PTX)" evidence="10">
    <location>
        <begin position="33"/>
        <end position="233"/>
    </location>
</feature>
<dbReference type="PROSITE" id="PS51828">
    <property type="entry name" value="PTX_2"/>
    <property type="match status" value="1"/>
</dbReference>
<keyword evidence="5 9" id="KW-0106">Calcium</keyword>
<evidence type="ECO:0000256" key="7">
    <source>
        <dbReference type="ARBA" id="ARBA00038102"/>
    </source>
</evidence>
<keyword evidence="11" id="KW-1185">Reference proteome</keyword>
<dbReference type="GO" id="GO:0046872">
    <property type="term" value="F:metal ion binding"/>
    <property type="evidence" value="ECO:0007669"/>
    <property type="project" value="UniProtKB-KW"/>
</dbReference>
<dbReference type="GO" id="GO:0005615">
    <property type="term" value="C:extracellular space"/>
    <property type="evidence" value="ECO:0007669"/>
    <property type="project" value="TreeGrafter"/>
</dbReference>
<keyword evidence="6" id="KW-1015">Disulfide bond</keyword>
<comment type="subcellular location">
    <subcellularLocation>
        <location evidence="1 9">Secreted</location>
    </subcellularLocation>
</comment>
<comment type="caution">
    <text evidence="8">Lacks conserved residue(s) required for the propagation of feature annotation.</text>
</comment>